<dbReference type="GO" id="GO:0004798">
    <property type="term" value="F:dTMP kinase activity"/>
    <property type="evidence" value="ECO:0007669"/>
    <property type="project" value="UniProtKB-EC"/>
</dbReference>
<dbReference type="EC" id="2.7.4.9" evidence="2"/>
<dbReference type="AlphaFoldDB" id="A0A7C5M3J1"/>
<evidence type="ECO:0000256" key="7">
    <source>
        <dbReference type="ARBA" id="ARBA00022840"/>
    </source>
</evidence>
<feature type="non-terminal residue" evidence="10">
    <location>
        <position position="1"/>
    </location>
</feature>
<evidence type="ECO:0000256" key="5">
    <source>
        <dbReference type="ARBA" id="ARBA00022741"/>
    </source>
</evidence>
<proteinExistence type="inferred from homology"/>
<dbReference type="GO" id="GO:0006235">
    <property type="term" value="P:dTTP biosynthetic process"/>
    <property type="evidence" value="ECO:0007669"/>
    <property type="project" value="TreeGrafter"/>
</dbReference>
<comment type="similarity">
    <text evidence="1">Belongs to the thymidylate kinase family.</text>
</comment>
<dbReference type="InterPro" id="IPR039430">
    <property type="entry name" value="Thymidylate_kin-like_dom"/>
</dbReference>
<evidence type="ECO:0000256" key="4">
    <source>
        <dbReference type="ARBA" id="ARBA00022727"/>
    </source>
</evidence>
<dbReference type="SUPFAM" id="SSF52540">
    <property type="entry name" value="P-loop containing nucleoside triphosphate hydrolases"/>
    <property type="match status" value="1"/>
</dbReference>
<evidence type="ECO:0000256" key="8">
    <source>
        <dbReference type="ARBA" id="ARBA00048743"/>
    </source>
</evidence>
<evidence type="ECO:0000259" key="9">
    <source>
        <dbReference type="Pfam" id="PF02223"/>
    </source>
</evidence>
<keyword evidence="4" id="KW-0545">Nucleotide biosynthesis</keyword>
<evidence type="ECO:0000256" key="3">
    <source>
        <dbReference type="ARBA" id="ARBA00022679"/>
    </source>
</evidence>
<protein>
    <recommendedName>
        <fullName evidence="2">dTMP kinase</fullName>
        <ecNumber evidence="2">2.7.4.9</ecNumber>
    </recommendedName>
</protein>
<evidence type="ECO:0000256" key="6">
    <source>
        <dbReference type="ARBA" id="ARBA00022777"/>
    </source>
</evidence>
<dbReference type="GO" id="GO:0006227">
    <property type="term" value="P:dUDP biosynthetic process"/>
    <property type="evidence" value="ECO:0007669"/>
    <property type="project" value="TreeGrafter"/>
</dbReference>
<organism evidence="10">
    <name type="scientific">candidate division WOR-3 bacterium</name>
    <dbReference type="NCBI Taxonomy" id="2052148"/>
    <lineage>
        <taxon>Bacteria</taxon>
        <taxon>Bacteria division WOR-3</taxon>
    </lineage>
</organism>
<dbReference type="Proteomes" id="UP000886014">
    <property type="component" value="Unassembled WGS sequence"/>
</dbReference>
<accession>A0A7C5M3J1</accession>
<keyword evidence="5" id="KW-0547">Nucleotide-binding</keyword>
<keyword evidence="3 10" id="KW-0808">Transferase</keyword>
<keyword evidence="7" id="KW-0067">ATP-binding</keyword>
<keyword evidence="6 10" id="KW-0418">Kinase</keyword>
<evidence type="ECO:0000256" key="1">
    <source>
        <dbReference type="ARBA" id="ARBA00009776"/>
    </source>
</evidence>
<dbReference type="PANTHER" id="PTHR10344:SF4">
    <property type="entry name" value="UMP-CMP KINASE 2, MITOCHONDRIAL"/>
    <property type="match status" value="1"/>
</dbReference>
<dbReference type="InterPro" id="IPR018094">
    <property type="entry name" value="Thymidylate_kinase"/>
</dbReference>
<dbReference type="EMBL" id="DRTV01000226">
    <property type="protein sequence ID" value="HHF58414.1"/>
    <property type="molecule type" value="Genomic_DNA"/>
</dbReference>
<evidence type="ECO:0000313" key="10">
    <source>
        <dbReference type="EMBL" id="HHF58414.1"/>
    </source>
</evidence>
<dbReference type="GO" id="GO:0005524">
    <property type="term" value="F:ATP binding"/>
    <property type="evidence" value="ECO:0007669"/>
    <property type="project" value="UniProtKB-KW"/>
</dbReference>
<dbReference type="GO" id="GO:0006233">
    <property type="term" value="P:dTDP biosynthetic process"/>
    <property type="evidence" value="ECO:0007669"/>
    <property type="project" value="InterPro"/>
</dbReference>
<feature type="domain" description="Thymidylate kinase-like" evidence="9">
    <location>
        <begin position="1"/>
        <end position="108"/>
    </location>
</feature>
<sequence length="131" mass="15296">LQNGMVVIADRYTDSTLAYQGYGRGLPIKILRRLNKIATKKIYPNLTFLIDIPPGRGLGRKNENDFDRIERENLDFHKRVREGYLRLARIAKKRIYVLDGTRAPAEILEEAKQVLYKRLVEKKKIKPMRGE</sequence>
<dbReference type="InterPro" id="IPR027417">
    <property type="entry name" value="P-loop_NTPase"/>
</dbReference>
<name>A0A7C5M3J1_UNCW3</name>
<gene>
    <name evidence="10" type="primary">tmk</name>
    <name evidence="10" type="ORF">ENL41_03210</name>
</gene>
<dbReference type="Gene3D" id="3.40.50.300">
    <property type="entry name" value="P-loop containing nucleotide triphosphate hydrolases"/>
    <property type="match status" value="1"/>
</dbReference>
<comment type="catalytic activity">
    <reaction evidence="8">
        <text>dTMP + ATP = dTDP + ADP</text>
        <dbReference type="Rhea" id="RHEA:13517"/>
        <dbReference type="ChEBI" id="CHEBI:30616"/>
        <dbReference type="ChEBI" id="CHEBI:58369"/>
        <dbReference type="ChEBI" id="CHEBI:63528"/>
        <dbReference type="ChEBI" id="CHEBI:456216"/>
        <dbReference type="EC" id="2.7.4.9"/>
    </reaction>
</comment>
<dbReference type="Pfam" id="PF02223">
    <property type="entry name" value="Thymidylate_kin"/>
    <property type="match status" value="1"/>
</dbReference>
<comment type="caution">
    <text evidence="10">The sequence shown here is derived from an EMBL/GenBank/DDBJ whole genome shotgun (WGS) entry which is preliminary data.</text>
</comment>
<dbReference type="GO" id="GO:0005829">
    <property type="term" value="C:cytosol"/>
    <property type="evidence" value="ECO:0007669"/>
    <property type="project" value="TreeGrafter"/>
</dbReference>
<dbReference type="PANTHER" id="PTHR10344">
    <property type="entry name" value="THYMIDYLATE KINASE"/>
    <property type="match status" value="1"/>
</dbReference>
<dbReference type="CDD" id="cd01672">
    <property type="entry name" value="TMPK"/>
    <property type="match status" value="1"/>
</dbReference>
<dbReference type="NCBIfam" id="TIGR00041">
    <property type="entry name" value="DTMP_kinase"/>
    <property type="match status" value="1"/>
</dbReference>
<reference evidence="10" key="1">
    <citation type="journal article" date="2020" name="mSystems">
        <title>Genome- and Community-Level Interaction Insights into Carbon Utilization and Element Cycling Functions of Hydrothermarchaeota in Hydrothermal Sediment.</title>
        <authorList>
            <person name="Zhou Z."/>
            <person name="Liu Y."/>
            <person name="Xu W."/>
            <person name="Pan J."/>
            <person name="Luo Z.H."/>
            <person name="Li M."/>
        </authorList>
    </citation>
    <scope>NUCLEOTIDE SEQUENCE [LARGE SCALE GENOMIC DNA]</scope>
    <source>
        <strain evidence="10">HyVt-94</strain>
    </source>
</reference>
<evidence type="ECO:0000256" key="2">
    <source>
        <dbReference type="ARBA" id="ARBA00012980"/>
    </source>
</evidence>